<feature type="compositionally biased region" description="Basic and acidic residues" evidence="9">
    <location>
        <begin position="1812"/>
        <end position="1824"/>
    </location>
</feature>
<dbReference type="SUPFAM" id="SSF56112">
    <property type="entry name" value="Protein kinase-like (PK-like)"/>
    <property type="match status" value="1"/>
</dbReference>
<dbReference type="SMART" id="SM00220">
    <property type="entry name" value="S_TKc"/>
    <property type="match status" value="1"/>
</dbReference>
<keyword evidence="2 7" id="KW-0547">Nucleotide-binding</keyword>
<evidence type="ECO:0000256" key="2">
    <source>
        <dbReference type="ARBA" id="ARBA00022741"/>
    </source>
</evidence>
<feature type="domain" description="Protein kinase" evidence="10">
    <location>
        <begin position="953"/>
        <end position="1644"/>
    </location>
</feature>
<feature type="region of interest" description="Disordered" evidence="9">
    <location>
        <begin position="68"/>
        <end position="89"/>
    </location>
</feature>
<sequence>MEEKNNGQSREGNAFLLRSLLLLEAHPVSTRVSFSLFSLGYLSSTAHRLIDSANSLWASSVASPAVSPSASPSASRVSPSASRASPPPSYCSSRVSSSASFGVWGVPLASARRLLQEEQKKKTATLAALATYDLCGSPGRGKPPPWAWPDETNLDAFLPLSDGAADVVFASDSTAGEEEGQFRTSGNGESEGEERPCVVLGTVEVAAGLRRGRARRRSPGVSSVEFEARLFPPSHQASSSSSSVHIDLSLRCIRGLPSSFCLEAQEAISLGAEAPSPSLASIASLRKSAGRDRENAGSGPEAERGGCSAGEGKELDEGEALNAGGARPFLESIEKLLRTAAAVEALLVSHLERRGAAGVEERLVNPKRTERDAALETYRQRLFRSHVENFLHFYSEESVTEAPSAGPSRPAQSGEKDLRLHGTGEGDREKTKSRHRVSFQPPPHAETAEVLSAGDARPDSSPGRLRPSSSAIHSPHEDEPPAEVRSSPSTTPAPVRSREGASGPDGACTLQTETRDRSRAESARAREGYEAQRQRAGKSPDGDGGDDAATENEWKGTAEEQETAAERGTRESESTREQAGEVGSRDRKVQADGRLAGRVPSAGRFSRLSDGETKRRDGESDGPFAPAVSPSDRSVPFQPLRVLGTASSAPSPLSRPTDGPPAGFVGLQDVAESLSERSNAAGENGTRDAPRVGVSGISASERGERRGAAGRHASGEASLDSFGTEALEAKRGDVGDAISRAPRGGDAASQAGGGAEAWGAETQRLAAASSPSGPAPSLPESQSPSVPTSSCGICRFGAATGAAEPAKEGRSPSRESESRSGRCGSRRHSAGEGGSAGRLLAVIREEGEEEGGDTKATRTEGERQERKERKEGKAPSEKAQQEEADALPRPRSLGDAAAHKSLREAASVSVGTHETPTGARSNGDLTEETKPSRGAEMGKKGQEVTASRYHTEFVELQQLGSGGFGSVAKVRQRQGGGIFAVKCIPLRQAGVRRHADFPGECRQKRFGGLCVSTGRGRTDAGEGRFEKRGERVLVRSFSGNDKVGADRRARGDCREKRKALAGRLPADPDGVRTPAQGLLGRKGEGLARQETDRLVRGRRDVTAGACQDSYDDAAVGYMEEATMLAKLNHKHIVRYYDAWLEAASPSRRAAESPSRPEENPPTKCLFILMEYCPGRTLREAIDSGLLQPPPPQPSLGKTKRRRRKDDGVRRGADSPAPCMRPDGAAPRRGDAPLSSFSSSSSSSSLVPSCVAGAGSGGEGSTQTAGTGEAANGGGEERRDRENDADDAEDADEEDSEEEARQSEAERRTAAEMGLQALKWRLTRDLVGGVAYMHSSGVIHRDLKPSNIFLKVEHDRLCVKIGDFGLTTTVLKGKHAASRQPVGRHASHSRTSVDTPVLSAGSSPPLSGFSCPAQEVGECPSGKPGLALPLPLPRLLVPPLSSFPGSHPSDTPSLRLSAGVGTVYYMAPEQATGSRYDQKADIFSLGVVLFEMWAPPFTTAMERASVLGQLTLDHEQQMRRLLRPVKAPPPCFSPASVRKRRDGEEVGSLVQSSARLAAPLRPRQQRRRQQREFLLLQRTGQEEEKKRFACAASPEPPTFELAPFDALAFLKQYVPHEVAPLILAMIQQDPDRRPAADALLVDDVLLPLELSQALPLGAVDEYEVNLVRSFSHAARETPGRRGELSPQRLGSLHAFPDLCGETGPAGEAQRPAGARGCGRLAPAAGAALDAGGRVRGGKSSRTPAGRDAARTPGTGRQGGRRRAAGGDGEAALREDGNSSVCSSSDGGQRCREGDEETGEAGGEGVRSRRRGKKDSWARVGDEDARGQPTARRLPKDARGGSDEKERPENRAGDRLAYAYCARPFGAFRDSSETALEVDTFSKSVGRSREDVREKRRRGDRDVHKASGGLRAREPDSPLSAGKGRKGDSDVGEEGRNGRAGRKQQDDALCVKPRPALGHPFKRIYAVIASYPFSNEAVQVMATLLNRHEDEAALHHFLLLKRALAYENILLYRLQQFTRSLVRQHCATCFERRGATQILLPVLLPLTGRLAGSLSSTRRLLRHSRVIVDLKEKQEEAERRAEEALKKKGGLRARRASKCFSVLGEHAEGRGGAASDGNVSEGTQPSAKRRPACRYTQSGAGAPASMPSAFSSFFAASFSSGACAAPAYASLDRQGLPPPHLFAVPLFRPFLVAPKPFLPSVSFPFACLPIHTAVAPAAAGVCTPEAGMVAAAATVDELLTTDHFSSPGKGVALLLDAAATPLILPFSLFHGAAAEAAGRGTSRGHTSLPVVQRRWAFAPTYIKADCAAGRGRGASARRGKFRDGDEDGRPGVGAKEKAKKDKGEGRGKGATSGCMRCLNLRAGAALQEKNAGEVERGAKKARGQGANREREVAALASESPAACAPQEVYAALYDLVVDLDAFGNWEDEFGGCFSFFGEDGIPRRRRSEGRDQLDSKEFGKALIPGAFFDAEVVAAAADVLAPLAMAATPESGAPLGGTALLLVWTMADLLPAILQHLILIPEDRVRYFASWLRVQANSGGLTKECLEAHLRAAVLYSEDSLAGTNRELLATGAGLAKGYGGASVDAEAVPEDRGKEANDRQGDEELVLLQLLQKERDENFVRQQAGLLWTLLGIQGETPEKAIAELISCVLSLDRSREDALMLLAEADPSGFVSAFGEASLPGSLSFPSADRARGSDGAAWIAASRSSLSPLLQQLRLLRLQQQLLSQIECFPPDQQRFDLFLPFDTAQYAHGLVFFVLGAPVMSTASPSLGIAGVSSLGGAVPSPHFAGFPGASLGEKSGSFAFAREPLHPGQGLSGLAHGASLLGGGADHAASRHSKGHAAGVASKSAAQQALASLRLAHQQMREVLASGGRYDALLEEVRMQGIGEEEDAERGRGEREEKRRETGAHREKRRNLSVTGVELAAECIGKRLLLLAQNSSHVFFQDDAKGSHFLSCALGASAPFAASAFALREVERGIETKLQNSILALEGGSGAGTSKHDLHAHPSAPFPPALASAAGGLGSLGPGHDAGYPGGAVEGAARSSRVYVHPHTVNWHSSAHAHFSALTSAQNGHFAHAGAAATFEKEGKHAAGVSCGAAAGPAAGGDGEARGREGRVHTNVSRVRSMSGGEERRLAAMEMKRRMGASVRQLFQDAPKWANQPAALICVVHAHVHADRGAAGKAEPETKQRNEERKETFLAAAAHELRMRLRRSGVTCEIRWISVAERQRMKRPVRRPAANSSGRPSGGTAAPPALGSRDLLQWLIFLSSSPSLPAPSLPSPSLHSRHSPAALVSSSLSSLPYSASPAASDGEASASSEPVEAPVRVETGGKETEEGKRDFEAERGTEKLFALLDEAVAATDGRAPAAAKEPNEEAASVEHPREERASDFELHIHIEHLSGEETAQDLNSVDEAAAFLASPRGARKPC</sequence>
<feature type="compositionally biased region" description="Polar residues" evidence="9">
    <location>
        <begin position="2115"/>
        <end position="2124"/>
    </location>
</feature>
<dbReference type="EMBL" id="LN714481">
    <property type="protein sequence ID" value="CEL66283.1"/>
    <property type="molecule type" value="Genomic_DNA"/>
</dbReference>
<gene>
    <name evidence="11" type="ORF">BN1204_021010</name>
</gene>
<dbReference type="InterPro" id="IPR011009">
    <property type="entry name" value="Kinase-like_dom_sf"/>
</dbReference>
<evidence type="ECO:0000256" key="4">
    <source>
        <dbReference type="ARBA" id="ARBA00022840"/>
    </source>
</evidence>
<feature type="region of interest" description="Disordered" evidence="9">
    <location>
        <begin position="1373"/>
        <end position="1405"/>
    </location>
</feature>
<feature type="region of interest" description="Disordered" evidence="9">
    <location>
        <begin position="398"/>
        <end position="944"/>
    </location>
</feature>
<dbReference type="Pfam" id="PF00069">
    <property type="entry name" value="Pkinase"/>
    <property type="match status" value="2"/>
</dbReference>
<comment type="similarity">
    <text evidence="6">Belongs to the protein kinase superfamily. Ser/Thr protein kinase family. GCN2 subfamily.</text>
</comment>
<feature type="compositionally biased region" description="Basic and acidic residues" evidence="9">
    <location>
        <begin position="3375"/>
        <end position="3386"/>
    </location>
</feature>
<keyword evidence="4 7" id="KW-0067">ATP-binding</keyword>
<feature type="compositionally biased region" description="Basic and acidic residues" evidence="9">
    <location>
        <begin position="552"/>
        <end position="591"/>
    </location>
</feature>
<feature type="compositionally biased region" description="Basic and acidic residues" evidence="9">
    <location>
        <begin position="414"/>
        <end position="430"/>
    </location>
</feature>
<dbReference type="GO" id="GO:0017148">
    <property type="term" value="P:negative regulation of translation"/>
    <property type="evidence" value="ECO:0007669"/>
    <property type="project" value="UniProtKB-KW"/>
</dbReference>
<dbReference type="PROSITE" id="PS50011">
    <property type="entry name" value="PROTEIN_KINASE_DOM"/>
    <property type="match status" value="1"/>
</dbReference>
<keyword evidence="5" id="KW-0652">Protein synthesis inhibitor</keyword>
<feature type="compositionally biased region" description="Polar residues" evidence="9">
    <location>
        <begin position="780"/>
        <end position="791"/>
    </location>
</feature>
<feature type="compositionally biased region" description="Basic and acidic residues" evidence="9">
    <location>
        <begin position="1923"/>
        <end position="1935"/>
    </location>
</feature>
<dbReference type="PANTHER" id="PTHR11042:SF178">
    <property type="entry name" value="EUKARYOTIC TRANSLATION INITIATION FACTOR 2-ALPHA KINASE 1"/>
    <property type="match status" value="1"/>
</dbReference>
<dbReference type="PROSITE" id="PS00107">
    <property type="entry name" value="PROTEIN_KINASE_ATP"/>
    <property type="match status" value="1"/>
</dbReference>
<feature type="compositionally biased region" description="Basic and acidic residues" evidence="9">
    <location>
        <begin position="805"/>
        <end position="820"/>
    </location>
</feature>
<feature type="compositionally biased region" description="Basic and acidic residues" evidence="9">
    <location>
        <begin position="2319"/>
        <end position="2345"/>
    </location>
</feature>
<feature type="compositionally biased region" description="Basic and acidic residues" evidence="9">
    <location>
        <begin position="1885"/>
        <end position="1914"/>
    </location>
</feature>
<name>A0A0F7U8X1_NEOCL</name>
<feature type="compositionally biased region" description="Polar residues" evidence="9">
    <location>
        <begin position="1776"/>
        <end position="1785"/>
    </location>
</feature>
<evidence type="ECO:0000256" key="8">
    <source>
        <dbReference type="SAM" id="Coils"/>
    </source>
</evidence>
<feature type="compositionally biased region" description="Polar residues" evidence="9">
    <location>
        <begin position="909"/>
        <end position="924"/>
    </location>
</feature>
<dbReference type="Gene3D" id="1.10.510.10">
    <property type="entry name" value="Transferase(Phosphotransferase) domain 1"/>
    <property type="match status" value="1"/>
</dbReference>
<feature type="region of interest" description="Disordered" evidence="9">
    <location>
        <begin position="3360"/>
        <end position="3386"/>
    </location>
</feature>
<feature type="compositionally biased region" description="Acidic residues" evidence="9">
    <location>
        <begin position="1282"/>
        <end position="1297"/>
    </location>
</feature>
<dbReference type="InterPro" id="IPR000719">
    <property type="entry name" value="Prot_kinase_dom"/>
</dbReference>
<dbReference type="Gene3D" id="3.30.200.20">
    <property type="entry name" value="Phosphorylase Kinase, domain 1"/>
    <property type="match status" value="2"/>
</dbReference>
<feature type="coiled-coil region" evidence="8">
    <location>
        <begin position="2058"/>
        <end position="2092"/>
    </location>
</feature>
<feature type="region of interest" description="Disordered" evidence="9">
    <location>
        <begin position="2106"/>
        <end position="2130"/>
    </location>
</feature>
<dbReference type="GO" id="GO:0005737">
    <property type="term" value="C:cytoplasm"/>
    <property type="evidence" value="ECO:0007669"/>
    <property type="project" value="TreeGrafter"/>
</dbReference>
<feature type="region of interest" description="Disordered" evidence="9">
    <location>
        <begin position="3299"/>
        <end position="3343"/>
    </location>
</feature>
<evidence type="ECO:0000256" key="3">
    <source>
        <dbReference type="ARBA" id="ARBA00022777"/>
    </source>
</evidence>
<feature type="region of interest" description="Disordered" evidence="9">
    <location>
        <begin position="173"/>
        <end position="194"/>
    </location>
</feature>
<feature type="compositionally biased region" description="Polar residues" evidence="9">
    <location>
        <begin position="1388"/>
        <end position="1404"/>
    </location>
</feature>
<dbReference type="PANTHER" id="PTHR11042">
    <property type="entry name" value="EUKARYOTIC TRANSLATION INITIATION FACTOR 2-ALPHA KINASE EIF2-ALPHA KINASE -RELATED"/>
    <property type="match status" value="1"/>
</dbReference>
<feature type="region of interest" description="Disordered" evidence="9">
    <location>
        <begin position="1181"/>
        <end position="1308"/>
    </location>
</feature>
<feature type="compositionally biased region" description="Basic and acidic residues" evidence="9">
    <location>
        <begin position="607"/>
        <end position="619"/>
    </location>
</feature>
<feature type="compositionally biased region" description="Basic and acidic residues" evidence="9">
    <location>
        <begin position="1298"/>
        <end position="1308"/>
    </location>
</feature>
<feature type="compositionally biased region" description="Low complexity" evidence="9">
    <location>
        <begin position="757"/>
        <end position="772"/>
    </location>
</feature>
<evidence type="ECO:0000256" key="5">
    <source>
        <dbReference type="ARBA" id="ARBA00023193"/>
    </source>
</evidence>
<feature type="compositionally biased region" description="Basic and acidic residues" evidence="9">
    <location>
        <begin position="852"/>
        <end position="881"/>
    </location>
</feature>
<feature type="compositionally biased region" description="Basic and acidic residues" evidence="9">
    <location>
        <begin position="513"/>
        <end position="541"/>
    </location>
</feature>
<dbReference type="InterPro" id="IPR008271">
    <property type="entry name" value="Ser/Thr_kinase_AS"/>
</dbReference>
<feature type="compositionally biased region" description="Basic and acidic residues" evidence="9">
    <location>
        <begin position="1832"/>
        <end position="1849"/>
    </location>
</feature>
<evidence type="ECO:0000256" key="7">
    <source>
        <dbReference type="PROSITE-ProRule" id="PRU10141"/>
    </source>
</evidence>
<reference evidence="11" key="1">
    <citation type="journal article" date="2015" name="PLoS ONE">
        <title>Comprehensive Evaluation of Toxoplasma gondii VEG and Neospora caninum LIV Genomes with Tachyzoite Stage Transcriptome and Proteome Defines Novel Transcript Features.</title>
        <authorList>
            <person name="Ramaprasad A."/>
            <person name="Mourier T."/>
            <person name="Naeem R."/>
            <person name="Malas T.B."/>
            <person name="Moussa E."/>
            <person name="Panigrahi A."/>
            <person name="Vermont S.J."/>
            <person name="Otto T.D."/>
            <person name="Wastling J."/>
            <person name="Pain A."/>
        </authorList>
    </citation>
    <scope>NUCLEOTIDE SEQUENCE</scope>
    <source>
        <strain evidence="11">Liverpool</strain>
    </source>
</reference>
<feature type="compositionally biased region" description="Basic and acidic residues" evidence="9">
    <location>
        <begin position="927"/>
        <end position="942"/>
    </location>
</feature>
<evidence type="ECO:0000256" key="9">
    <source>
        <dbReference type="SAM" id="MobiDB-lite"/>
    </source>
</evidence>
<dbReference type="GO" id="GO:0005524">
    <property type="term" value="F:ATP binding"/>
    <property type="evidence" value="ECO:0007669"/>
    <property type="project" value="UniProtKB-UniRule"/>
</dbReference>
<dbReference type="GO" id="GO:0005634">
    <property type="term" value="C:nucleus"/>
    <property type="evidence" value="ECO:0007669"/>
    <property type="project" value="TreeGrafter"/>
</dbReference>
<evidence type="ECO:0000313" key="11">
    <source>
        <dbReference type="EMBL" id="CEL66283.1"/>
    </source>
</evidence>
<feature type="region of interest" description="Disordered" evidence="9">
    <location>
        <begin position="2312"/>
        <end position="2349"/>
    </location>
</feature>
<feature type="region of interest" description="Disordered" evidence="9">
    <location>
        <begin position="1727"/>
        <end position="1849"/>
    </location>
</feature>
<feature type="region of interest" description="Disordered" evidence="9">
    <location>
        <begin position="2887"/>
        <end position="2910"/>
    </location>
</feature>
<feature type="binding site" evidence="7">
    <location>
        <position position="982"/>
    </location>
    <ligand>
        <name>ATP</name>
        <dbReference type="ChEBI" id="CHEBI:30616"/>
    </ligand>
</feature>
<feature type="region of interest" description="Disordered" evidence="9">
    <location>
        <begin position="1882"/>
        <end position="1947"/>
    </location>
</feature>
<feature type="compositionally biased region" description="Basic and acidic residues" evidence="9">
    <location>
        <begin position="3326"/>
        <end position="3343"/>
    </location>
</feature>
<dbReference type="InterPro" id="IPR017441">
    <property type="entry name" value="Protein_kinase_ATP_BS"/>
</dbReference>
<feature type="compositionally biased region" description="Basic and acidic residues" evidence="9">
    <location>
        <begin position="2892"/>
        <end position="2908"/>
    </location>
</feature>
<keyword evidence="8" id="KW-0175">Coiled coil</keyword>
<dbReference type="PROSITE" id="PS00108">
    <property type="entry name" value="PROTEIN_KINASE_ST"/>
    <property type="match status" value="1"/>
</dbReference>
<dbReference type="InterPro" id="IPR050339">
    <property type="entry name" value="CC_SR_Kinase"/>
</dbReference>
<organism evidence="11">
    <name type="scientific">Neospora caninum (strain Liverpool)</name>
    <dbReference type="NCBI Taxonomy" id="572307"/>
    <lineage>
        <taxon>Eukaryota</taxon>
        <taxon>Sar</taxon>
        <taxon>Alveolata</taxon>
        <taxon>Apicomplexa</taxon>
        <taxon>Conoidasida</taxon>
        <taxon>Coccidia</taxon>
        <taxon>Eucoccidiorida</taxon>
        <taxon>Eimeriorina</taxon>
        <taxon>Sarcocystidae</taxon>
        <taxon>Neospora</taxon>
    </lineage>
</organism>
<proteinExistence type="inferred from homology"/>
<keyword evidence="1" id="KW-0808">Transferase</keyword>
<evidence type="ECO:0000259" key="10">
    <source>
        <dbReference type="PROSITE" id="PS50011"/>
    </source>
</evidence>
<accession>A0A0F7U8X1</accession>
<protein>
    <submittedName>
        <fullName evidence="11">Wee kinase, putative</fullName>
    </submittedName>
</protein>
<dbReference type="GO" id="GO:0004672">
    <property type="term" value="F:protein kinase activity"/>
    <property type="evidence" value="ECO:0007669"/>
    <property type="project" value="InterPro"/>
</dbReference>
<feature type="region of interest" description="Disordered" evidence="9">
    <location>
        <begin position="285"/>
        <end position="314"/>
    </location>
</feature>
<feature type="region of interest" description="Disordered" evidence="9">
    <location>
        <begin position="3226"/>
        <end position="3251"/>
    </location>
</feature>
<feature type="compositionally biased region" description="Low complexity" evidence="9">
    <location>
        <begin position="1234"/>
        <end position="1244"/>
    </location>
</feature>
<feature type="compositionally biased region" description="Low complexity" evidence="9">
    <location>
        <begin position="3299"/>
        <end position="3315"/>
    </location>
</feature>
<keyword evidence="3 11" id="KW-0418">Kinase</keyword>
<evidence type="ECO:0000256" key="6">
    <source>
        <dbReference type="ARBA" id="ARBA00037982"/>
    </source>
</evidence>
<evidence type="ECO:0000256" key="1">
    <source>
        <dbReference type="ARBA" id="ARBA00022679"/>
    </source>
</evidence>